<name>A0A9W7FSZ0_9STRA</name>
<sequence length="220" mass="25186">MPKHKVGSTSTKPKSRAPKHQNTFAFKHNPNSKKTKQIESKPILGVCLKCKEKLEWRKKYRKYKPLTQPKNCVDCKKRTVLSAYHVVCVPCGKKRGNCCEICLGEKQEVKVEEGEGGVDLSGLRERERRAVMRRMERGEGGEEEEEEGKESCDEGEEQEQQEEEEEEEKNVVGENANVEEEETAERMEEVGEEEEKQEHFGAGNDLFGCGSSRNDARFKF</sequence>
<gene>
    <name evidence="2" type="ORF">TrLO_g9391</name>
</gene>
<comment type="caution">
    <text evidence="2">The sequence shown here is derived from an EMBL/GenBank/DDBJ whole genome shotgun (WGS) entry which is preliminary data.</text>
</comment>
<dbReference type="AlphaFoldDB" id="A0A9W7FSZ0"/>
<keyword evidence="3" id="KW-1185">Reference proteome</keyword>
<accession>A0A9W7FSZ0</accession>
<feature type="compositionally biased region" description="Acidic residues" evidence="1">
    <location>
        <begin position="141"/>
        <end position="168"/>
    </location>
</feature>
<dbReference type="InterPro" id="IPR019351">
    <property type="entry name" value="DUF2039"/>
</dbReference>
<feature type="region of interest" description="Disordered" evidence="1">
    <location>
        <begin position="1"/>
        <end position="37"/>
    </location>
</feature>
<reference evidence="3" key="1">
    <citation type="journal article" date="2023" name="Commun. Biol.">
        <title>Genome analysis of Parmales, the sister group of diatoms, reveals the evolutionary specialization of diatoms from phago-mixotrophs to photoautotrophs.</title>
        <authorList>
            <person name="Ban H."/>
            <person name="Sato S."/>
            <person name="Yoshikawa S."/>
            <person name="Yamada K."/>
            <person name="Nakamura Y."/>
            <person name="Ichinomiya M."/>
            <person name="Sato N."/>
            <person name="Blanc-Mathieu R."/>
            <person name="Endo H."/>
            <person name="Kuwata A."/>
            <person name="Ogata H."/>
        </authorList>
    </citation>
    <scope>NUCLEOTIDE SEQUENCE [LARGE SCALE GENOMIC DNA]</scope>
    <source>
        <strain evidence="3">NIES 3700</strain>
    </source>
</reference>
<evidence type="ECO:0000256" key="1">
    <source>
        <dbReference type="SAM" id="MobiDB-lite"/>
    </source>
</evidence>
<dbReference type="PANTHER" id="PTHR22876:SF5">
    <property type="entry name" value="CHROMOSOME 9 OPEN READING FRAME 85"/>
    <property type="match status" value="1"/>
</dbReference>
<proteinExistence type="predicted"/>
<dbReference type="PANTHER" id="PTHR22876">
    <property type="entry name" value="ZGC:101016"/>
    <property type="match status" value="1"/>
</dbReference>
<dbReference type="Pfam" id="PF10217">
    <property type="entry name" value="DUF2039"/>
    <property type="match status" value="1"/>
</dbReference>
<feature type="region of interest" description="Disordered" evidence="1">
    <location>
        <begin position="133"/>
        <end position="220"/>
    </location>
</feature>
<dbReference type="OrthoDB" id="250548at2759"/>
<dbReference type="EMBL" id="BRXW01000289">
    <property type="protein sequence ID" value="GMI17408.1"/>
    <property type="molecule type" value="Genomic_DNA"/>
</dbReference>
<evidence type="ECO:0000313" key="2">
    <source>
        <dbReference type="EMBL" id="GMI17408.1"/>
    </source>
</evidence>
<organism evidence="2 3">
    <name type="scientific">Triparma laevis f. longispina</name>
    <dbReference type="NCBI Taxonomy" id="1714387"/>
    <lineage>
        <taxon>Eukaryota</taxon>
        <taxon>Sar</taxon>
        <taxon>Stramenopiles</taxon>
        <taxon>Ochrophyta</taxon>
        <taxon>Bolidophyceae</taxon>
        <taxon>Parmales</taxon>
        <taxon>Triparmaceae</taxon>
        <taxon>Triparma</taxon>
    </lineage>
</organism>
<evidence type="ECO:0000313" key="3">
    <source>
        <dbReference type="Proteomes" id="UP001165122"/>
    </source>
</evidence>
<dbReference type="Proteomes" id="UP001165122">
    <property type="component" value="Unassembled WGS sequence"/>
</dbReference>
<protein>
    <submittedName>
        <fullName evidence="2">Uncharacterized protein</fullName>
    </submittedName>
</protein>